<dbReference type="AlphaFoldDB" id="A0A093SQC6"/>
<keyword evidence="3" id="KW-1185">Reference proteome</keyword>
<gene>
    <name evidence="2" type="ORF">N305_01510</name>
</gene>
<dbReference type="SMART" id="SM00240">
    <property type="entry name" value="FHA"/>
    <property type="match status" value="1"/>
</dbReference>
<accession>A0A093SQC6</accession>
<feature type="domain" description="FHA" evidence="1">
    <location>
        <begin position="27"/>
        <end position="77"/>
    </location>
</feature>
<sequence>MPRYGKIVVIKRNGTDGIVFPLTSTSCLFGRKTECDIRMRLPWVSNEHCKIEINENKEAVLTNLSTVNPTQLNGVCFEQPVPLKHGDVLTIIDRSFRFEYPLQSTPKKRRSRSPKDETLQQVAEVELLHKQTSGSKSLGAS</sequence>
<evidence type="ECO:0000313" key="2">
    <source>
        <dbReference type="EMBL" id="KFW84814.1"/>
    </source>
</evidence>
<dbReference type="Pfam" id="PF00498">
    <property type="entry name" value="FHA"/>
    <property type="match status" value="1"/>
</dbReference>
<proteinExistence type="predicted"/>
<evidence type="ECO:0000313" key="3">
    <source>
        <dbReference type="Proteomes" id="UP000053258"/>
    </source>
</evidence>
<organism evidence="2 3">
    <name type="scientific">Manacus vitellinus</name>
    <name type="common">golden-collared manakin</name>
    <dbReference type="NCBI Taxonomy" id="328815"/>
    <lineage>
        <taxon>Eukaryota</taxon>
        <taxon>Metazoa</taxon>
        <taxon>Chordata</taxon>
        <taxon>Craniata</taxon>
        <taxon>Vertebrata</taxon>
        <taxon>Euteleostomi</taxon>
        <taxon>Archelosauria</taxon>
        <taxon>Archosauria</taxon>
        <taxon>Dinosauria</taxon>
        <taxon>Saurischia</taxon>
        <taxon>Theropoda</taxon>
        <taxon>Coelurosauria</taxon>
        <taxon>Aves</taxon>
        <taxon>Neognathae</taxon>
        <taxon>Neoaves</taxon>
        <taxon>Telluraves</taxon>
        <taxon>Australaves</taxon>
        <taxon>Passeriformes</taxon>
        <taxon>Pipridae</taxon>
        <taxon>Manacus</taxon>
    </lineage>
</organism>
<protein>
    <submittedName>
        <fullName evidence="2">Antigen KI-67</fullName>
    </submittedName>
</protein>
<dbReference type="Proteomes" id="UP000053258">
    <property type="component" value="Unassembled WGS sequence"/>
</dbReference>
<feature type="non-terminal residue" evidence="2">
    <location>
        <position position="141"/>
    </location>
</feature>
<dbReference type="GO" id="GO:0005634">
    <property type="term" value="C:nucleus"/>
    <property type="evidence" value="ECO:0007669"/>
    <property type="project" value="TreeGrafter"/>
</dbReference>
<reference evidence="2 3" key="1">
    <citation type="submission" date="2014-06" db="EMBL/GenBank/DDBJ databases">
        <title>Genome evolution of avian class.</title>
        <authorList>
            <person name="Zhang G."/>
            <person name="Li C."/>
        </authorList>
    </citation>
    <scope>NUCLEOTIDE SEQUENCE [LARGE SCALE GENOMIC DNA]</scope>
    <source>
        <strain evidence="2">BGI_N305</strain>
    </source>
</reference>
<dbReference type="PANTHER" id="PTHR21603">
    <property type="entry name" value="ANTIGEN KI-67-LIKE PROTEIN"/>
    <property type="match status" value="1"/>
</dbReference>
<dbReference type="OrthoDB" id="6288785at2759"/>
<dbReference type="InterPro" id="IPR008984">
    <property type="entry name" value="SMAD_FHA_dom_sf"/>
</dbReference>
<dbReference type="InterPro" id="IPR000253">
    <property type="entry name" value="FHA_dom"/>
</dbReference>
<dbReference type="GO" id="GO:0005694">
    <property type="term" value="C:chromosome"/>
    <property type="evidence" value="ECO:0007669"/>
    <property type="project" value="TreeGrafter"/>
</dbReference>
<dbReference type="GO" id="GO:0007088">
    <property type="term" value="P:regulation of mitotic nuclear division"/>
    <property type="evidence" value="ECO:0007669"/>
    <property type="project" value="TreeGrafter"/>
</dbReference>
<dbReference type="Gene3D" id="2.60.200.20">
    <property type="match status" value="1"/>
</dbReference>
<dbReference type="CDD" id="cd22673">
    <property type="entry name" value="FHA_Ki67"/>
    <property type="match status" value="1"/>
</dbReference>
<dbReference type="GO" id="GO:0051983">
    <property type="term" value="P:regulation of chromosome segregation"/>
    <property type="evidence" value="ECO:0007669"/>
    <property type="project" value="TreeGrafter"/>
</dbReference>
<dbReference type="EMBL" id="KL672108">
    <property type="protein sequence ID" value="KFW84814.1"/>
    <property type="molecule type" value="Genomic_DNA"/>
</dbReference>
<dbReference type="PANTHER" id="PTHR21603:SF17">
    <property type="entry name" value="PROLIFERATION MARKER PROTEIN KI-67"/>
    <property type="match status" value="1"/>
</dbReference>
<dbReference type="PROSITE" id="PS50006">
    <property type="entry name" value="FHA_DOMAIN"/>
    <property type="match status" value="1"/>
</dbReference>
<dbReference type="PROSITE" id="PS51257">
    <property type="entry name" value="PROKAR_LIPOPROTEIN"/>
    <property type="match status" value="1"/>
</dbReference>
<dbReference type="SUPFAM" id="SSF49879">
    <property type="entry name" value="SMAD/FHA domain"/>
    <property type="match status" value="1"/>
</dbReference>
<name>A0A093SQC6_9PASS</name>
<evidence type="ECO:0000259" key="1">
    <source>
        <dbReference type="PROSITE" id="PS50006"/>
    </source>
</evidence>